<name>A0AC61S1Z0_9FIRM</name>
<keyword evidence="1" id="KW-0808">Transferase</keyword>
<protein>
    <submittedName>
        <fullName evidence="1">Precorrin-2 C(20)-methyltransferase</fullName>
        <ecNumber evidence="1">2.1.1.130</ecNumber>
    </submittedName>
</protein>
<gene>
    <name evidence="1" type="primary">cobI</name>
    <name evidence="1" type="ORF">E5329_00820</name>
</gene>
<accession>A0AC61S1Z0</accession>
<reference evidence="1" key="1">
    <citation type="submission" date="2019-04" db="EMBL/GenBank/DDBJ databases">
        <title>Microbes associate with the intestines of laboratory mice.</title>
        <authorList>
            <person name="Navarre W."/>
            <person name="Wong E."/>
            <person name="Huang K."/>
            <person name="Tropini C."/>
            <person name="Ng K."/>
            <person name="Yu B."/>
        </authorList>
    </citation>
    <scope>NUCLEOTIDE SEQUENCE</scope>
    <source>
        <strain evidence="1">NM01_1-7b</strain>
    </source>
</reference>
<evidence type="ECO:0000313" key="1">
    <source>
        <dbReference type="EMBL" id="TGY98352.1"/>
    </source>
</evidence>
<comment type="caution">
    <text evidence="1">The sequence shown here is derived from an EMBL/GenBank/DDBJ whole genome shotgun (WGS) entry which is preliminary data.</text>
</comment>
<keyword evidence="1" id="KW-0489">Methyltransferase</keyword>
<dbReference type="Proteomes" id="UP000304953">
    <property type="component" value="Unassembled WGS sequence"/>
</dbReference>
<keyword evidence="2" id="KW-1185">Reference proteome</keyword>
<organism evidence="1 2">
    <name type="scientific">Petralouisia muris</name>
    <dbReference type="NCBI Taxonomy" id="3032872"/>
    <lineage>
        <taxon>Bacteria</taxon>
        <taxon>Bacillati</taxon>
        <taxon>Bacillota</taxon>
        <taxon>Clostridia</taxon>
        <taxon>Lachnospirales</taxon>
        <taxon>Lachnospiraceae</taxon>
        <taxon>Petralouisia</taxon>
    </lineage>
</organism>
<evidence type="ECO:0000313" key="2">
    <source>
        <dbReference type="Proteomes" id="UP000304953"/>
    </source>
</evidence>
<dbReference type="EMBL" id="SRYA01000001">
    <property type="protein sequence ID" value="TGY98352.1"/>
    <property type="molecule type" value="Genomic_DNA"/>
</dbReference>
<proteinExistence type="predicted"/>
<sequence>MAGKLYGIGVGPGDPELLTLKALKCIRACDALAVPGKQKEETAAYRIVLQAAPEIAKKECLELEMPMTKDKEKLANSHREAFGSIKEALDQGKQIGFLTLGDPCIYSTYIYMHKLAAEAGYETEIINGIPSFCAVSAKLNQGLVEQSQMLHILPSTYGVEEGMDLPGTKVLMKPGKKLKSIKEKLSEYPDSRVSMVERCGMPKERVYHGAQEIPEQTGYYSLLIVKEQEK</sequence>
<dbReference type="EC" id="2.1.1.130" evidence="1"/>